<evidence type="ECO:0000313" key="1">
    <source>
        <dbReference type="Proteomes" id="UP000887565"/>
    </source>
</evidence>
<name>A0A915IUU5_ROMCU</name>
<organism evidence="1 2">
    <name type="scientific">Romanomermis culicivorax</name>
    <name type="common">Nematode worm</name>
    <dbReference type="NCBI Taxonomy" id="13658"/>
    <lineage>
        <taxon>Eukaryota</taxon>
        <taxon>Metazoa</taxon>
        <taxon>Ecdysozoa</taxon>
        <taxon>Nematoda</taxon>
        <taxon>Enoplea</taxon>
        <taxon>Dorylaimia</taxon>
        <taxon>Mermithida</taxon>
        <taxon>Mermithoidea</taxon>
        <taxon>Mermithidae</taxon>
        <taxon>Romanomermis</taxon>
    </lineage>
</organism>
<accession>A0A915IUU5</accession>
<reference evidence="2" key="1">
    <citation type="submission" date="2022-11" db="UniProtKB">
        <authorList>
            <consortium name="WormBaseParasite"/>
        </authorList>
    </citation>
    <scope>IDENTIFICATION</scope>
</reference>
<dbReference type="WBParaSite" id="nRc.2.0.1.t17964-RA">
    <property type="protein sequence ID" value="nRc.2.0.1.t17964-RA"/>
    <property type="gene ID" value="nRc.2.0.1.g17964"/>
</dbReference>
<protein>
    <submittedName>
        <fullName evidence="2">Uncharacterized protein</fullName>
    </submittedName>
</protein>
<keyword evidence="1" id="KW-1185">Reference proteome</keyword>
<sequence>MCGNLIEDNPEYCNNTAPGNWFIVVDASWSNDYSLYEKAKVYYEEQKKIVDQIIEYISKVNGGIANSDDKHEICIILVINERKDKREYWDRQMEKETTTEIQV</sequence>
<proteinExistence type="predicted"/>
<dbReference type="Proteomes" id="UP000887565">
    <property type="component" value="Unplaced"/>
</dbReference>
<dbReference type="AlphaFoldDB" id="A0A915IUU5"/>
<evidence type="ECO:0000313" key="2">
    <source>
        <dbReference type="WBParaSite" id="nRc.2.0.1.t17964-RA"/>
    </source>
</evidence>